<feature type="domain" description="EGF-like" evidence="6">
    <location>
        <begin position="1438"/>
        <end position="1471"/>
    </location>
</feature>
<dbReference type="SMART" id="SM00034">
    <property type="entry name" value="CLECT"/>
    <property type="match status" value="1"/>
</dbReference>
<dbReference type="GeneID" id="36382197"/>
<dbReference type="GO" id="GO:0005506">
    <property type="term" value="F:iron ion binding"/>
    <property type="evidence" value="ECO:0007669"/>
    <property type="project" value="InterPro"/>
</dbReference>
<protein>
    <submittedName>
        <fullName evidence="8 10">Cytochrome P450 4V2</fullName>
    </submittedName>
</protein>
<reference evidence="8 9" key="1">
    <citation type="submission" date="2014-09" db="EMBL/GenBank/DDBJ databases">
        <authorList>
            <person name="Martin A.A."/>
        </authorList>
    </citation>
    <scope>NUCLEOTIDE SEQUENCE</scope>
    <source>
        <strain evidence="9">ED321</strain>
        <strain evidence="8">ED321 Heterogonic</strain>
    </source>
</reference>
<feature type="domain" description="EGF-like" evidence="6">
    <location>
        <begin position="288"/>
        <end position="328"/>
    </location>
</feature>
<dbReference type="InterPro" id="IPR017972">
    <property type="entry name" value="Cyt_P450_CS"/>
</dbReference>
<dbReference type="InterPro" id="IPR001128">
    <property type="entry name" value="Cyt_P450"/>
</dbReference>
<dbReference type="PANTHER" id="PTHR47324:SF3">
    <property type="entry name" value="EGF-LIKE DOMAIN-CONTAINING PROTEIN"/>
    <property type="match status" value="1"/>
</dbReference>
<feature type="disulfide bond" evidence="4">
    <location>
        <begin position="1461"/>
        <end position="1470"/>
    </location>
</feature>
<dbReference type="SUPFAM" id="SSF48264">
    <property type="entry name" value="Cytochrome P450"/>
    <property type="match status" value="1"/>
</dbReference>
<dbReference type="GO" id="GO:0016705">
    <property type="term" value="F:oxidoreductase activity, acting on paired donors, with incorporation or reduction of molecular oxygen"/>
    <property type="evidence" value="ECO:0007669"/>
    <property type="project" value="InterPro"/>
</dbReference>
<dbReference type="PROSITE" id="PS00086">
    <property type="entry name" value="CYTOCHROME_P450"/>
    <property type="match status" value="1"/>
</dbReference>
<dbReference type="Proteomes" id="UP000035682">
    <property type="component" value="Unplaced"/>
</dbReference>
<feature type="disulfide bond" evidence="4">
    <location>
        <begin position="318"/>
        <end position="327"/>
    </location>
</feature>
<dbReference type="PRINTS" id="PR00463">
    <property type="entry name" value="EP450I"/>
</dbReference>
<evidence type="ECO:0000256" key="5">
    <source>
        <dbReference type="SAM" id="SignalP"/>
    </source>
</evidence>
<dbReference type="InterPro" id="IPR002401">
    <property type="entry name" value="Cyt_P450_E_grp-I"/>
</dbReference>
<dbReference type="Gene3D" id="2.10.25.10">
    <property type="entry name" value="Laminin"/>
    <property type="match status" value="1"/>
</dbReference>
<dbReference type="PROSITE" id="PS01186">
    <property type="entry name" value="EGF_2"/>
    <property type="match status" value="2"/>
</dbReference>
<feature type="domain" description="C-type lectin" evidence="7">
    <location>
        <begin position="1134"/>
        <end position="1256"/>
    </location>
</feature>
<keyword evidence="3" id="KW-0349">Heme</keyword>
<dbReference type="InterPro" id="IPR057086">
    <property type="entry name" value="GBD_Irg-7_N"/>
</dbReference>
<dbReference type="CDD" id="cd20628">
    <property type="entry name" value="CYP4"/>
    <property type="match status" value="1"/>
</dbReference>
<dbReference type="InterPro" id="IPR000742">
    <property type="entry name" value="EGF"/>
</dbReference>
<comment type="similarity">
    <text evidence="1">Belongs to the cytochrome P450 family.</text>
</comment>
<gene>
    <name evidence="8 10 11" type="ORF">SRAE_2000447200</name>
</gene>
<feature type="domain" description="EGF-like" evidence="6">
    <location>
        <begin position="808"/>
        <end position="840"/>
    </location>
</feature>
<dbReference type="CDD" id="cd00053">
    <property type="entry name" value="EGF"/>
    <property type="match status" value="1"/>
</dbReference>
<comment type="cofactor">
    <cofactor evidence="3">
        <name>heme</name>
        <dbReference type="ChEBI" id="CHEBI:30413"/>
    </cofactor>
</comment>
<dbReference type="OrthoDB" id="441660at2759"/>
<feature type="signal peptide" evidence="5">
    <location>
        <begin position="1"/>
        <end position="18"/>
    </location>
</feature>
<evidence type="ECO:0000256" key="2">
    <source>
        <dbReference type="ARBA" id="ARBA00023033"/>
    </source>
</evidence>
<feature type="disulfide bond" evidence="4">
    <location>
        <begin position="830"/>
        <end position="839"/>
    </location>
</feature>
<dbReference type="InterPro" id="IPR057085">
    <property type="entry name" value="Ig_Irg-7"/>
</dbReference>
<evidence type="ECO:0000256" key="4">
    <source>
        <dbReference type="PROSITE-ProRule" id="PRU00076"/>
    </source>
</evidence>
<dbReference type="Pfam" id="PF23623">
    <property type="entry name" value="GBD_IRG7_N"/>
    <property type="match status" value="1"/>
</dbReference>
<evidence type="ECO:0000259" key="6">
    <source>
        <dbReference type="PROSITE" id="PS50026"/>
    </source>
</evidence>
<dbReference type="PROSITE" id="PS00022">
    <property type="entry name" value="EGF_1"/>
    <property type="match status" value="3"/>
</dbReference>
<dbReference type="CDD" id="cd00037">
    <property type="entry name" value="CLECT"/>
    <property type="match status" value="1"/>
</dbReference>
<dbReference type="InterPro" id="IPR053295">
    <property type="entry name" value="Innate_immunity_reg"/>
</dbReference>
<sequence length="2357" mass="269667">MNNHVILLLVIFFPCYKLNNINKFKSYISQNNKLIKNDLLPIYSSLPTCKIKHKILHHDGMNGNGERILVGTSKNCNETFNFPVDSSMKNLYILIDSLGSGYPTGELYDKSNVEILPCSDQNIENYGYIAKYCNIYDLNSGGIFYYSISSFDNYPCSLSISSDTSIVSDGGFINDLTNDNVQDEIPVGNNGIQKIPSIGESSYFAFQMTGINNSVIPENVIIKTNIGNKYIYNVNERLNCSANNYVGPFICTTMGYNSLYINGKDNEGFDYQRFYTFNCKSNTIPTTELAPTSFPPINKCFNNGTLIKTSSTSSYCSCTKYYTGRQCENKLCFNDGTLGPNNECICMNYWSGEFCQDIICSDLSDHDFDSNEKVFTFIIKTTLSIVSYKKTIIDIAKNILSNYELNNSQYFVKYVIVGVANNEIMYINEFDYVNDFYDALKNLEFYKSNDCLESLEMALLTALQINSLQIYTKSPIFVFSDGLSGDSEEIKGQLLNNIVYFQGPIFFILLKSTILDCIIDTSNNNYKSLFYISQMSQGLVSRIDNEYDTYNLVTKIGNSINNIGILLQNDFSDSCHYAPKYQTFFIDDSIKSFTFIISSNNANFNILDSNRNLLLPFNETSIGDTKILSFISNNIGNYELQFESSGPGPCQYRIFGTTKYKLSIGTSIKMIEDIDYRMPIYNNDYNLVGKINEFIYPNDTDNLLIEALIWTNDIQNGKRKILYSSNGIFRNGCHYHLFFGSWKCLTREMKFYVNVIISDVMNNTIQRTKSGFCAAFNPTPIPPSGCQNGGSSIGNGNNTTCICNEGYTGNKCQKLVCQNDGYSKNGYCECRGGYTGKFCEKIECTDKNDYDNFPKSQKSLTFLLHESMTTRTMINSLLEYSHQMIQEIKIGAKDFISFYQVITFNDNSTNIYVNSSNSNDFIIGLEKLQNTVMDDDIYSCNSLNLYEGMQKMLFDPNTSKYGYFYVFINGIPVQKTSQFNEVKNFLELLEIQLNVVEVNGAPCGNSLINNPEMKSLFELISLTRGSFYNIEPVLSGKILKTITSQYLSQLIYENYIENCFIDPITINFPIDSETETVTINIHGNLINDPEYLQPYIYSSSQYNYSSVLNIYNDYAYGNRIDKIIKACDNGWISYDDHCWLFVDSNVSWEEAKESCNNNNANLATIYNKDDKIFFEKYLQNTQFWIGLNDLQKNGSFVWDQKNSNSLPLSKSSFIDWAQEQPNLIYRCVYYNLNQTNDNKNGWMTGECSSRRSYSCVKNNYDFDNTSKDIDNKKLSKGLWRIKLQTVDGPCHVQITSQTNIHLFTTFSLNQFDDFGSPNPSKGNNILNYMLVHSTGLQNILEPNNKGNLLNFLMFPLNDMSLLDQGNITERDNCLYQYISTKFICPSNNFKILINGVDRFGYVFQRMLPISCSNIVVKGECKNGGIPMANNCFCSYFWTGNNCDTIQCLYGKPDNTYQKCICNDGYTGDHCTVAVCTRKNGNNTSGLDNNNKAFILIIDGEMVGEMKNVLINIEELLLNILDETERVKKNKFTRYIGIVFRDSSYLPDNRISNVYDTTNKTYFINVIKNEIMKNFQEIINYSYSRLILTAIINVLKNQSIPSLSQAYVITNSNAEDYNKIEDALNNIAYKYTKVDVIIIGDKNLPGNVSFNDNKIDSLLKIAYSSGGNFYQVPNYSTLIGFWNSLLITEINTYTITKKYGYPCTELIEYIQMGSNGTLLVLDIYSSTESTIQILDPYNNEIEISGQIKTQTNWLILIRTPSIQLIPGVWKIKLITKNDNNHFCHISARVLEDNPPHIAFNPDIGEDSGRHSDYSIQYTTAGYEKNAIVADTPFGTLTYAQIHDLTGENLLWSSSLISREKCGFEYITKDLFSCEIPTFILSVNERRRTLFYLEKIPGDNGLPIIGSLLEFQGPPSYVLDKTYEILQKMIRLNYPIMKIWFGNHVIVYLSTPEVQKIILDNPKEITKGSTYDLLREWLNEGLVTGSGEKWKYRRKLINPSFHFKMLIEYHSIFNEEAIVLVDILNNFKNTGEEVQVLGYMKRCLFDMIMRTAFGHKLKCQSNPNDSYLHAVEGFAEMAYIASINIFYKNKLLFYLSGNGFKKDKYLKTLRKFRNDLIQLSHKKYLKEKSTSNEIKHKTFISMLLELYENNEIDMDGVREEVDSIIFGGFDTSSATMAWLLWSLATHPEIQEKVYEEIFDIFGENERVVTHEDINKMSYFDIVLKEVLRRFSIVSIMARRLQNDVNIGGYIVPKGTDVVLGPFLCNMNDKTFPEPYKFDPNRFLPENTANRSAFDFIPFSAGPRNCIGQKFANHNIKIISVWILRRFRVRTNYPFDYLKMVPQIVTNSDKGFPIIFESRV</sequence>
<dbReference type="SUPFAM" id="SSF56436">
    <property type="entry name" value="C-type lectin-like"/>
    <property type="match status" value="1"/>
</dbReference>
<dbReference type="RefSeq" id="XP_024509025.1">
    <property type="nucleotide sequence ID" value="XM_024643346.1"/>
</dbReference>
<dbReference type="PRINTS" id="PR00385">
    <property type="entry name" value="P450"/>
</dbReference>
<accession>A0A090LQI4</accession>
<keyword evidence="4" id="KW-0245">EGF-like domain</keyword>
<dbReference type="EMBL" id="LN609529">
    <property type="protein sequence ID" value="CEF69826.1"/>
    <property type="molecule type" value="Genomic_DNA"/>
</dbReference>
<evidence type="ECO:0000313" key="9">
    <source>
        <dbReference type="Proteomes" id="UP000035682"/>
    </source>
</evidence>
<dbReference type="STRING" id="34506.A0A090LQI4"/>
<keyword evidence="3" id="KW-0479">Metal-binding</keyword>
<dbReference type="PROSITE" id="PS50026">
    <property type="entry name" value="EGF_3"/>
    <property type="match status" value="3"/>
</dbReference>
<dbReference type="WormBase" id="SRAE_2000447200">
    <property type="protein sequence ID" value="SRP11198"/>
    <property type="gene ID" value="WBGene00264704"/>
</dbReference>
<dbReference type="eggNOG" id="KOG1192">
    <property type="taxonomic scope" value="Eukaryota"/>
</dbReference>
<evidence type="ECO:0000313" key="11">
    <source>
        <dbReference type="WormBase" id="SRAE_2000447200"/>
    </source>
</evidence>
<dbReference type="InterPro" id="IPR016187">
    <property type="entry name" value="CTDL_fold"/>
</dbReference>
<dbReference type="Gene3D" id="1.10.630.10">
    <property type="entry name" value="Cytochrome P450"/>
    <property type="match status" value="1"/>
</dbReference>
<proteinExistence type="inferred from homology"/>
<evidence type="ECO:0000256" key="1">
    <source>
        <dbReference type="ARBA" id="ARBA00010617"/>
    </source>
</evidence>
<evidence type="ECO:0000256" key="3">
    <source>
        <dbReference type="PIRSR" id="PIRSR602401-1"/>
    </source>
</evidence>
<dbReference type="SMART" id="SM00604">
    <property type="entry name" value="MD"/>
    <property type="match status" value="2"/>
</dbReference>
<dbReference type="Pfam" id="PF00059">
    <property type="entry name" value="Lectin_C"/>
    <property type="match status" value="1"/>
</dbReference>
<keyword evidence="2" id="KW-0560">Oxidoreductase</keyword>
<dbReference type="Pfam" id="PF00067">
    <property type="entry name" value="p450"/>
    <property type="match status" value="1"/>
</dbReference>
<evidence type="ECO:0000313" key="10">
    <source>
        <dbReference type="WBParaSite" id="SRAE_2000447200.1"/>
    </source>
</evidence>
<dbReference type="WBParaSite" id="SRAE_2000447200.1">
    <property type="protein sequence ID" value="SRAE_2000447200.1"/>
    <property type="gene ID" value="WBGene00264704"/>
</dbReference>
<feature type="binding site" description="axial binding residue" evidence="3">
    <location>
        <position position="2303"/>
    </location>
    <ligand>
        <name>heme</name>
        <dbReference type="ChEBI" id="CHEBI:30413"/>
    </ligand>
    <ligandPart>
        <name>Fe</name>
        <dbReference type="ChEBI" id="CHEBI:18248"/>
    </ligandPart>
</feature>
<keyword evidence="2" id="KW-0503">Monooxygenase</keyword>
<organism evidence="8">
    <name type="scientific">Strongyloides ratti</name>
    <name type="common">Parasitic roundworm</name>
    <dbReference type="NCBI Taxonomy" id="34506"/>
    <lineage>
        <taxon>Eukaryota</taxon>
        <taxon>Metazoa</taxon>
        <taxon>Ecdysozoa</taxon>
        <taxon>Nematoda</taxon>
        <taxon>Chromadorea</taxon>
        <taxon>Rhabditida</taxon>
        <taxon>Tylenchina</taxon>
        <taxon>Panagrolaimomorpha</taxon>
        <taxon>Strongyloidoidea</taxon>
        <taxon>Strongyloididae</taxon>
        <taxon>Strongyloides</taxon>
    </lineage>
</organism>
<dbReference type="InterPro" id="IPR036396">
    <property type="entry name" value="Cyt_P450_sf"/>
</dbReference>
<evidence type="ECO:0000259" key="7">
    <source>
        <dbReference type="PROSITE" id="PS50041"/>
    </source>
</evidence>
<evidence type="ECO:0000313" key="8">
    <source>
        <dbReference type="EMBL" id="CEF69826.1"/>
    </source>
</evidence>
<reference evidence="10" key="2">
    <citation type="submission" date="2020-12" db="UniProtKB">
        <authorList>
            <consortium name="WormBaseParasite"/>
        </authorList>
    </citation>
    <scope>IDENTIFICATION</scope>
</reference>
<dbReference type="CTD" id="36382197"/>
<dbReference type="Pfam" id="PF24415">
    <property type="entry name" value="Ig_Irg-7"/>
    <property type="match status" value="2"/>
</dbReference>
<dbReference type="Gene3D" id="3.10.100.10">
    <property type="entry name" value="Mannose-Binding Protein A, subunit A"/>
    <property type="match status" value="1"/>
</dbReference>
<dbReference type="InterPro" id="IPR001304">
    <property type="entry name" value="C-type_lectin-like"/>
</dbReference>
<dbReference type="InterPro" id="IPR016186">
    <property type="entry name" value="C-type_lectin-like/link_sf"/>
</dbReference>
<name>A0A090LQI4_STRRB</name>
<dbReference type="GO" id="GO:0004497">
    <property type="term" value="F:monooxygenase activity"/>
    <property type="evidence" value="ECO:0007669"/>
    <property type="project" value="UniProtKB-KW"/>
</dbReference>
<feature type="chain" id="PRO_5015031113" evidence="5">
    <location>
        <begin position="19"/>
        <end position="2357"/>
    </location>
</feature>
<dbReference type="PANTHER" id="PTHR47324">
    <property type="entry name" value="PROTEIN IRG-7-RELATED"/>
    <property type="match status" value="1"/>
</dbReference>
<keyword evidence="9" id="KW-1185">Reference proteome</keyword>
<dbReference type="InterPro" id="IPR006582">
    <property type="entry name" value="MD_domain"/>
</dbReference>
<dbReference type="PROSITE" id="PS50041">
    <property type="entry name" value="C_TYPE_LECTIN_2"/>
    <property type="match status" value="1"/>
</dbReference>
<keyword evidence="4" id="KW-1015">Disulfide bond</keyword>
<keyword evidence="5" id="KW-0732">Signal</keyword>
<keyword evidence="3" id="KW-0408">Iron</keyword>
<dbReference type="GO" id="GO:0020037">
    <property type="term" value="F:heme binding"/>
    <property type="evidence" value="ECO:0007669"/>
    <property type="project" value="InterPro"/>
</dbReference>
<comment type="caution">
    <text evidence="4">Lacks conserved residue(s) required for the propagation of feature annotation.</text>
</comment>